<keyword evidence="3" id="KW-1185">Reference proteome</keyword>
<name>A0A2Z7AK21_9LAMI</name>
<evidence type="ECO:0000313" key="2">
    <source>
        <dbReference type="EMBL" id="KZV19474.1"/>
    </source>
</evidence>
<organism evidence="2 3">
    <name type="scientific">Dorcoceras hygrometricum</name>
    <dbReference type="NCBI Taxonomy" id="472368"/>
    <lineage>
        <taxon>Eukaryota</taxon>
        <taxon>Viridiplantae</taxon>
        <taxon>Streptophyta</taxon>
        <taxon>Embryophyta</taxon>
        <taxon>Tracheophyta</taxon>
        <taxon>Spermatophyta</taxon>
        <taxon>Magnoliopsida</taxon>
        <taxon>eudicotyledons</taxon>
        <taxon>Gunneridae</taxon>
        <taxon>Pentapetalae</taxon>
        <taxon>asterids</taxon>
        <taxon>lamiids</taxon>
        <taxon>Lamiales</taxon>
        <taxon>Gesneriaceae</taxon>
        <taxon>Didymocarpoideae</taxon>
        <taxon>Trichosporeae</taxon>
        <taxon>Loxocarpinae</taxon>
        <taxon>Dorcoceras</taxon>
    </lineage>
</organism>
<evidence type="ECO:0000313" key="3">
    <source>
        <dbReference type="Proteomes" id="UP000250235"/>
    </source>
</evidence>
<dbReference type="OrthoDB" id="1918565at2759"/>
<dbReference type="AlphaFoldDB" id="A0A2Z7AK21"/>
<dbReference type="InterPro" id="IPR025886">
    <property type="entry name" value="PP2-like"/>
</dbReference>
<reference evidence="2 3" key="1">
    <citation type="journal article" date="2015" name="Proc. Natl. Acad. Sci. U.S.A.">
        <title>The resurrection genome of Boea hygrometrica: A blueprint for survival of dehydration.</title>
        <authorList>
            <person name="Xiao L."/>
            <person name="Yang G."/>
            <person name="Zhang L."/>
            <person name="Yang X."/>
            <person name="Zhao S."/>
            <person name="Ji Z."/>
            <person name="Zhou Q."/>
            <person name="Hu M."/>
            <person name="Wang Y."/>
            <person name="Chen M."/>
            <person name="Xu Y."/>
            <person name="Jin H."/>
            <person name="Xiao X."/>
            <person name="Hu G."/>
            <person name="Bao F."/>
            <person name="Hu Y."/>
            <person name="Wan P."/>
            <person name="Li L."/>
            <person name="Deng X."/>
            <person name="Kuang T."/>
            <person name="Xiang C."/>
            <person name="Zhu J.K."/>
            <person name="Oliver M.J."/>
            <person name="He Y."/>
        </authorList>
    </citation>
    <scope>NUCLEOTIDE SEQUENCE [LARGE SCALE GENOMIC DNA]</scope>
    <source>
        <strain evidence="3">cv. XS01</strain>
    </source>
</reference>
<dbReference type="Pfam" id="PF12937">
    <property type="entry name" value="F-box-like"/>
    <property type="match status" value="1"/>
</dbReference>
<dbReference type="Pfam" id="PF14299">
    <property type="entry name" value="PP2"/>
    <property type="match status" value="1"/>
</dbReference>
<sequence length="281" mass="31428">MACDSSLSRLPEDCVSRILSLTSPRDSCRMLAVSKQFRGPAESNLVWDTFLPSDYKPRPSNTCPSPSKKELFFALSDYVLVEAGKKAFRVDKSSGRKCYIVSARELSILSNGIDNIWSWKSNPESRFCEVAELETSSMLSIEGRIRTQTLSPSAKYGAYLIIKISNQAYGLDSIPCEISIATGDRKIASNTAYLRDPADGKKHILQGLFYGNRGEMLKKRVDQLGDQRVPRKRDDGWMEIEVGEFFNDGGDEEMVMSLKEIKGHHLMGGLIVEGLEVRPKE</sequence>
<dbReference type="EMBL" id="KV016695">
    <property type="protein sequence ID" value="KZV19474.1"/>
    <property type="molecule type" value="Genomic_DNA"/>
</dbReference>
<protein>
    <recommendedName>
        <fullName evidence="1">F-box domain-containing protein</fullName>
    </recommendedName>
</protein>
<proteinExistence type="predicted"/>
<dbReference type="PROSITE" id="PS50181">
    <property type="entry name" value="FBOX"/>
    <property type="match status" value="1"/>
</dbReference>
<dbReference type="Proteomes" id="UP000250235">
    <property type="component" value="Unassembled WGS sequence"/>
</dbReference>
<dbReference type="PANTHER" id="PTHR32278:SF15">
    <property type="entry name" value="F-BOX PROTEIN PP2-B13-RELATED"/>
    <property type="match status" value="1"/>
</dbReference>
<feature type="domain" description="F-box" evidence="1">
    <location>
        <begin position="4"/>
        <end position="50"/>
    </location>
</feature>
<dbReference type="Gene3D" id="1.20.1280.50">
    <property type="match status" value="1"/>
</dbReference>
<accession>A0A2Z7AK21</accession>
<dbReference type="PANTHER" id="PTHR32278">
    <property type="entry name" value="F-BOX DOMAIN-CONTAINING PROTEIN"/>
    <property type="match status" value="1"/>
</dbReference>
<dbReference type="InterPro" id="IPR001810">
    <property type="entry name" value="F-box_dom"/>
</dbReference>
<dbReference type="CDD" id="cd22162">
    <property type="entry name" value="F-box_AtSKIP3-like"/>
    <property type="match status" value="1"/>
</dbReference>
<dbReference type="InterPro" id="IPR036047">
    <property type="entry name" value="F-box-like_dom_sf"/>
</dbReference>
<evidence type="ECO:0000259" key="1">
    <source>
        <dbReference type="PROSITE" id="PS50181"/>
    </source>
</evidence>
<dbReference type="SUPFAM" id="SSF81383">
    <property type="entry name" value="F-box domain"/>
    <property type="match status" value="1"/>
</dbReference>
<gene>
    <name evidence="2" type="ORF">F511_31844</name>
</gene>